<evidence type="ECO:0000259" key="3">
    <source>
        <dbReference type="Pfam" id="PF19295"/>
    </source>
</evidence>
<reference evidence="4" key="1">
    <citation type="journal article" date="2018" name="Adv. Bot. Res.">
        <title>Evolution of the Plastid Genomes in Diatoms.</title>
        <authorList>
            <person name="Yu M."/>
            <person name="Ashworth M.P."/>
            <person name="Hajrah N.H."/>
            <person name="Khiyami M.A."/>
            <person name="Sabir M.J."/>
            <person name="Alhebshi A.M."/>
            <person name="Al-Malki A.L."/>
            <person name="Sabir J.S.M."/>
            <person name="Theriot E.C."/>
            <person name="Jansen R.K."/>
        </authorList>
    </citation>
    <scope>NUCLEOTIDE SEQUENCE</scope>
</reference>
<dbReference type="AlphaFoldDB" id="A0A2U9NRS6"/>
<keyword evidence="4" id="KW-0934">Plastid</keyword>
<evidence type="ECO:0000256" key="1">
    <source>
        <dbReference type="ARBA" id="ARBA00043967"/>
    </source>
</evidence>
<dbReference type="GO" id="GO:0016226">
    <property type="term" value="P:iron-sulfur cluster assembly"/>
    <property type="evidence" value="ECO:0007669"/>
    <property type="project" value="InterPro"/>
</dbReference>
<dbReference type="NCBIfam" id="NF008773">
    <property type="entry name" value="PRK11814.1"/>
    <property type="match status" value="1"/>
</dbReference>
<dbReference type="RefSeq" id="YP_009497076.1">
    <property type="nucleotide sequence ID" value="NC_038004.1"/>
</dbReference>
<dbReference type="NCBIfam" id="TIGR01980">
    <property type="entry name" value="sufB"/>
    <property type="match status" value="1"/>
</dbReference>
<dbReference type="InterPro" id="IPR045595">
    <property type="entry name" value="SufBD_N"/>
</dbReference>
<dbReference type="EMBL" id="MG755803">
    <property type="protein sequence ID" value="AWT39789.1"/>
    <property type="molecule type" value="Genomic_DNA"/>
</dbReference>
<geneLocation type="chloroplast" evidence="4"/>
<dbReference type="InterPro" id="IPR010231">
    <property type="entry name" value="SUF_FeS_clus_asmbl_SufB"/>
</dbReference>
<dbReference type="PANTHER" id="PTHR30508">
    <property type="entry name" value="FES CLUSTER ASSEMBLY PROTEIN SUF"/>
    <property type="match status" value="1"/>
</dbReference>
<evidence type="ECO:0000259" key="2">
    <source>
        <dbReference type="Pfam" id="PF01458"/>
    </source>
</evidence>
<dbReference type="GeneID" id="36959578"/>
<gene>
    <name evidence="4" type="primary">ycf24</name>
</gene>
<keyword evidence="4" id="KW-0150">Chloroplast</keyword>
<dbReference type="SUPFAM" id="SSF101960">
    <property type="entry name" value="Stabilizer of iron transporter SufD"/>
    <property type="match status" value="1"/>
</dbReference>
<proteinExistence type="inferred from homology"/>
<evidence type="ECO:0000313" key="4">
    <source>
        <dbReference type="EMBL" id="AWT39789.1"/>
    </source>
</evidence>
<accession>A0A2U9NRS6</accession>
<feature type="domain" description="SUF system FeS cluster assembly SufBD N-terminal" evidence="3">
    <location>
        <begin position="134"/>
        <end position="206"/>
    </location>
</feature>
<feature type="domain" description="SUF system FeS cluster assembly SufBD core" evidence="2">
    <location>
        <begin position="215"/>
        <end position="457"/>
    </location>
</feature>
<dbReference type="InterPro" id="IPR037284">
    <property type="entry name" value="SUF_FeS_clus_asmbl_SufBD_sf"/>
</dbReference>
<dbReference type="InterPro" id="IPR000825">
    <property type="entry name" value="SUF_FeS_clus_asmbl_SufBD_core"/>
</dbReference>
<dbReference type="PANTHER" id="PTHR30508:SF1">
    <property type="entry name" value="UPF0051 PROTEIN ABCI8, CHLOROPLASTIC-RELATED"/>
    <property type="match status" value="1"/>
</dbReference>
<dbReference type="InterPro" id="IPR055346">
    <property type="entry name" value="Fe-S_cluster_assembly_SufBD"/>
</dbReference>
<dbReference type="Pfam" id="PF01458">
    <property type="entry name" value="SUFBD_core"/>
    <property type="match status" value="1"/>
</dbReference>
<dbReference type="Pfam" id="PF19295">
    <property type="entry name" value="SufBD_N"/>
    <property type="match status" value="1"/>
</dbReference>
<comment type="similarity">
    <text evidence="1">Belongs to the iron-sulfur cluster assembly SufBD family.</text>
</comment>
<organism evidence="4">
    <name type="scientific">Psammoneis obaidii</name>
    <dbReference type="NCBI Taxonomy" id="1706219"/>
    <lineage>
        <taxon>Eukaryota</taxon>
        <taxon>Sar</taxon>
        <taxon>Stramenopiles</taxon>
        <taxon>Ochrophyta</taxon>
        <taxon>Bacillariophyta</taxon>
        <taxon>Mediophyceae</taxon>
        <taxon>Biddulphiophycidae</taxon>
        <taxon>Triceratiales</taxon>
        <taxon>Plagiogrammaceae</taxon>
        <taxon>Psammoneis</taxon>
    </lineage>
</organism>
<protein>
    <submittedName>
        <fullName evidence="4">Iron-sulfur cluster formation ABC transporter</fullName>
    </submittedName>
</protein>
<name>A0A2U9NRS6_9STRA</name>
<sequence>MINQSNKVLNTNITKLVNKPYQYGFSTDIEKEIIEEGLNEQTIHLISQKKQEPNFLLEFRLKAYKRWKKMDQPTWAYLKFPQINYQNIIYYSVPKSKKKLKSLDEVDTELLETFEKLGISLTEQKRLTNVAVDAVFDSVSIATTFQEELKEFGIIFSSISEAITDYPKLIEKYLGSVVPIGDNYFSALNSAVFTDGSFCYIPKNVTCPLDLSTYFRINDEKSGQFERTLIISEKNSKVNYLEGCTAPQYDNNQLHAAIVELVALENATIKYSTVQNWYSGNEFGAGGIYNFVTKRGLCAGNNSKISWTQIETGSAITWKYPSCLLVGENSQGEFYSVALTNNYQQADTGTKMIHMGKNTRSQIISKGISAGKSKNSYRGLVNVTNKAFGARNYSQCDSLLIGNSSNANTFPFISIQNSTTKIEHEASTSKIGEEQIFYFFQRGIGLEKAIELMISGFCREVFTKLPLEFAAEADRLLTLKLEGSVG</sequence>